<gene>
    <name evidence="1" type="ORF">S01H4_56723</name>
</gene>
<evidence type="ECO:0000313" key="1">
    <source>
        <dbReference type="EMBL" id="GAH15827.1"/>
    </source>
</evidence>
<comment type="caution">
    <text evidence="1">The sequence shown here is derived from an EMBL/GenBank/DDBJ whole genome shotgun (WGS) entry which is preliminary data.</text>
</comment>
<sequence length="59" mass="7201">MSGNKWHFKDKERPDRTLCGRRKASEGFDWTTARKITDDEEVFRKNPCVFCLRKYKYVR</sequence>
<accession>X1D6I2</accession>
<organism evidence="1">
    <name type="scientific">marine sediment metagenome</name>
    <dbReference type="NCBI Taxonomy" id="412755"/>
    <lineage>
        <taxon>unclassified sequences</taxon>
        <taxon>metagenomes</taxon>
        <taxon>ecological metagenomes</taxon>
    </lineage>
</organism>
<name>X1D6I2_9ZZZZ</name>
<reference evidence="1" key="1">
    <citation type="journal article" date="2014" name="Front. Microbiol.">
        <title>High frequency of phylogenetically diverse reductive dehalogenase-homologous genes in deep subseafloor sedimentary metagenomes.</title>
        <authorList>
            <person name="Kawai M."/>
            <person name="Futagami T."/>
            <person name="Toyoda A."/>
            <person name="Takaki Y."/>
            <person name="Nishi S."/>
            <person name="Hori S."/>
            <person name="Arai W."/>
            <person name="Tsubouchi T."/>
            <person name="Morono Y."/>
            <person name="Uchiyama I."/>
            <person name="Ito T."/>
            <person name="Fujiyama A."/>
            <person name="Inagaki F."/>
            <person name="Takami H."/>
        </authorList>
    </citation>
    <scope>NUCLEOTIDE SEQUENCE</scope>
    <source>
        <strain evidence="1">Expedition CK06-06</strain>
    </source>
</reference>
<protein>
    <submittedName>
        <fullName evidence="1">Uncharacterized protein</fullName>
    </submittedName>
</protein>
<dbReference type="AlphaFoldDB" id="X1D6I2"/>
<dbReference type="EMBL" id="BART01032901">
    <property type="protein sequence ID" value="GAH15827.1"/>
    <property type="molecule type" value="Genomic_DNA"/>
</dbReference>
<proteinExistence type="predicted"/>